<proteinExistence type="predicted"/>
<dbReference type="AlphaFoldDB" id="A0AAV2C8V9"/>
<organism evidence="1 2">
    <name type="scientific">Linum trigynum</name>
    <dbReference type="NCBI Taxonomy" id="586398"/>
    <lineage>
        <taxon>Eukaryota</taxon>
        <taxon>Viridiplantae</taxon>
        <taxon>Streptophyta</taxon>
        <taxon>Embryophyta</taxon>
        <taxon>Tracheophyta</taxon>
        <taxon>Spermatophyta</taxon>
        <taxon>Magnoliopsida</taxon>
        <taxon>eudicotyledons</taxon>
        <taxon>Gunneridae</taxon>
        <taxon>Pentapetalae</taxon>
        <taxon>rosids</taxon>
        <taxon>fabids</taxon>
        <taxon>Malpighiales</taxon>
        <taxon>Linaceae</taxon>
        <taxon>Linum</taxon>
    </lineage>
</organism>
<evidence type="ECO:0000313" key="2">
    <source>
        <dbReference type="Proteomes" id="UP001497516"/>
    </source>
</evidence>
<gene>
    <name evidence="1" type="ORF">LTRI10_LOCUS450</name>
</gene>
<protein>
    <submittedName>
        <fullName evidence="1">Uncharacterized protein</fullName>
    </submittedName>
</protein>
<keyword evidence="2" id="KW-1185">Reference proteome</keyword>
<dbReference type="AntiFam" id="ANF00105">
    <property type="entry name" value="Shadow ORF (opposite purF)"/>
</dbReference>
<dbReference type="Proteomes" id="UP001497516">
    <property type="component" value="Chromosome 1"/>
</dbReference>
<accession>A0AAV2C8V9</accession>
<name>A0AAV2C8V9_9ROSI</name>
<dbReference type="EMBL" id="OZ034813">
    <property type="protein sequence ID" value="CAL1352484.1"/>
    <property type="molecule type" value="Genomic_DNA"/>
</dbReference>
<reference evidence="1 2" key="1">
    <citation type="submission" date="2024-04" db="EMBL/GenBank/DDBJ databases">
        <authorList>
            <person name="Fracassetti M."/>
        </authorList>
    </citation>
    <scope>NUCLEOTIDE SEQUENCE [LARGE SCALE GENOMIC DNA]</scope>
</reference>
<sequence length="149" mass="15910">MQNSFGVRASVENRTAIFQVRSQLPVIHQITIVRDPNKPESIPGDKGLHVFQHGSSGGGIPNMADGQIAGQLIDFGLVKHIGDQPNTSNRLKNLVLYRYDAGAFLAAMLEGVEAQVAEPGGFWVAVDAHHAALLAGLVVEFVVVATFVV</sequence>
<evidence type="ECO:0000313" key="1">
    <source>
        <dbReference type="EMBL" id="CAL1352484.1"/>
    </source>
</evidence>